<dbReference type="PANTHER" id="PTHR44757:SF2">
    <property type="entry name" value="BIOFILM ARCHITECTURE MAINTENANCE PROTEIN MBAA"/>
    <property type="match status" value="1"/>
</dbReference>
<dbReference type="SUPFAM" id="SSF55785">
    <property type="entry name" value="PYP-like sensor domain (PAS domain)"/>
    <property type="match status" value="1"/>
</dbReference>
<evidence type="ECO:0000313" key="3">
    <source>
        <dbReference type="Proteomes" id="UP001139293"/>
    </source>
</evidence>
<dbReference type="Gene3D" id="3.30.70.270">
    <property type="match status" value="1"/>
</dbReference>
<reference evidence="2" key="1">
    <citation type="submission" date="2022-01" db="EMBL/GenBank/DDBJ databases">
        <title>Whole genome-based taxonomy of the Shewanellaceae.</title>
        <authorList>
            <person name="Martin-Rodriguez A.J."/>
        </authorList>
    </citation>
    <scope>NUCLEOTIDE SEQUENCE</scope>
    <source>
        <strain evidence="2">KCTC 23973</strain>
    </source>
</reference>
<dbReference type="EMBL" id="JAKILB010000014">
    <property type="protein sequence ID" value="MCL1140435.1"/>
    <property type="molecule type" value="Genomic_DNA"/>
</dbReference>
<dbReference type="InterPro" id="IPR043128">
    <property type="entry name" value="Rev_trsase/Diguanyl_cyclase"/>
</dbReference>
<comment type="caution">
    <text evidence="2">The sequence shown here is derived from an EMBL/GenBank/DDBJ whole genome shotgun (WGS) entry which is preliminary data.</text>
</comment>
<dbReference type="PANTHER" id="PTHR44757">
    <property type="entry name" value="DIGUANYLATE CYCLASE DGCP"/>
    <property type="match status" value="1"/>
</dbReference>
<accession>A0A9X2CJ49</accession>
<dbReference type="SUPFAM" id="SSF55073">
    <property type="entry name" value="Nucleotide cyclase"/>
    <property type="match status" value="1"/>
</dbReference>
<dbReference type="AlphaFoldDB" id="A0A9X2CJ49"/>
<dbReference type="NCBIfam" id="TIGR00254">
    <property type="entry name" value="GGDEF"/>
    <property type="match status" value="1"/>
</dbReference>
<dbReference type="InterPro" id="IPR000160">
    <property type="entry name" value="GGDEF_dom"/>
</dbReference>
<feature type="domain" description="GGDEF" evidence="1">
    <location>
        <begin position="320"/>
        <end position="454"/>
    </location>
</feature>
<organism evidence="2 3">
    <name type="scientific">Shewanella pneumatophori</name>
    <dbReference type="NCBI Taxonomy" id="314092"/>
    <lineage>
        <taxon>Bacteria</taxon>
        <taxon>Pseudomonadati</taxon>
        <taxon>Pseudomonadota</taxon>
        <taxon>Gammaproteobacteria</taxon>
        <taxon>Alteromonadales</taxon>
        <taxon>Shewanellaceae</taxon>
        <taxon>Shewanella</taxon>
    </lineage>
</organism>
<keyword evidence="3" id="KW-1185">Reference proteome</keyword>
<evidence type="ECO:0000259" key="1">
    <source>
        <dbReference type="PROSITE" id="PS50887"/>
    </source>
</evidence>
<dbReference type="Pfam" id="PF00990">
    <property type="entry name" value="GGDEF"/>
    <property type="match status" value="1"/>
</dbReference>
<dbReference type="InterPro" id="IPR052155">
    <property type="entry name" value="Biofilm_reg_signaling"/>
</dbReference>
<dbReference type="InterPro" id="IPR013656">
    <property type="entry name" value="PAS_4"/>
</dbReference>
<sequence>MTNIEEALALLAAPYTDERFFTRALSALTLVTQCRWAGFARLSERPGFGEVIAFCDGKKSLPSFEFELKGSPCEQVYWQTEKCHLIFSHDLQNRFPDFPLLKSLDAHSYQAEKIVNNSGTVLGHIFVLDQLPQTENTKSKEFFRLLAQRIGVEYHRHILTQELVQHQEMITSSEQYMSFVDTHYIYRVVSKGYESLFNLPQEQIIGKAVPELHGQPVFEGQIKPLLDRCFLGEQIKTQVWIHPPHIEQPIFLDVHHNPYYDGNGKIKGAIVSAHNITELENAKSKVEFLANHDSLTGLANRRSLFQQFEQLLAVENDSPNKVAIAYIDIDDFKSINDNFGHQIGDLVLKEVARLLTKICAQHDTVARIGGDEFVLITTFTCAQTGPSGQSLIHRLREQLQQALCTSLIVEGKRIDVSASIGLHLVTDTSAEISALISHADNEMFKYKQSNCAQR</sequence>
<proteinExistence type="predicted"/>
<dbReference type="Proteomes" id="UP001139293">
    <property type="component" value="Unassembled WGS sequence"/>
</dbReference>
<dbReference type="SMART" id="SM00267">
    <property type="entry name" value="GGDEF"/>
    <property type="match status" value="1"/>
</dbReference>
<dbReference type="CDD" id="cd01949">
    <property type="entry name" value="GGDEF"/>
    <property type="match status" value="1"/>
</dbReference>
<dbReference type="Gene3D" id="3.30.450.20">
    <property type="entry name" value="PAS domain"/>
    <property type="match status" value="1"/>
</dbReference>
<dbReference type="RefSeq" id="WP_248951449.1">
    <property type="nucleotide sequence ID" value="NZ_JAKILB010000014.1"/>
</dbReference>
<protein>
    <submittedName>
        <fullName evidence="2">GGDEF domain-containing protein</fullName>
    </submittedName>
</protein>
<dbReference type="SUPFAM" id="SSF55781">
    <property type="entry name" value="GAF domain-like"/>
    <property type="match status" value="1"/>
</dbReference>
<evidence type="ECO:0000313" key="2">
    <source>
        <dbReference type="EMBL" id="MCL1140435.1"/>
    </source>
</evidence>
<name>A0A9X2CJ49_9GAMM</name>
<dbReference type="InterPro" id="IPR035965">
    <property type="entry name" value="PAS-like_dom_sf"/>
</dbReference>
<dbReference type="PROSITE" id="PS50887">
    <property type="entry name" value="GGDEF"/>
    <property type="match status" value="1"/>
</dbReference>
<dbReference type="InterPro" id="IPR029787">
    <property type="entry name" value="Nucleotide_cyclase"/>
</dbReference>
<dbReference type="Pfam" id="PF08448">
    <property type="entry name" value="PAS_4"/>
    <property type="match status" value="1"/>
</dbReference>
<gene>
    <name evidence="2" type="ORF">L2740_18030</name>
</gene>